<evidence type="ECO:0000313" key="10">
    <source>
        <dbReference type="EMBL" id="KAJ3222113.1"/>
    </source>
</evidence>
<feature type="transmembrane region" description="Helical" evidence="7">
    <location>
        <begin position="253"/>
        <end position="280"/>
    </location>
</feature>
<feature type="transmembrane region" description="Helical" evidence="7">
    <location>
        <begin position="315"/>
        <end position="336"/>
    </location>
</feature>
<evidence type="ECO:0000256" key="8">
    <source>
        <dbReference type="SAM" id="SignalP"/>
    </source>
</evidence>
<sequence length="560" mass="63872">MQKLSLLVFILIQLILSIYSFNTDQIHHVKIKSIVSNDIEKREFLPLKCPKNLIFVDFNTTLNSDTSSCLTLGQGYCCLPCPIMNFYYPSNQITAILSGITVVRLFSIFAGILVIVVYVLLPQKRIYPRNIILFLTIAMLLWQVVFVFTIGDEKYSTFCSNDFEMAQQSNVKCAFQSSIAVFASIACCFWAFFLVLNAHLQAVWSSEFVGKHPVIIHVISWGIPAIFSVAALASNSVAYNFGTVCSLKSNSLYYYLFIPTLCVVLPTCALHFLTTLSLMFKSNFIRRIFCFGSKNNGDVSLEESNRYRVIGIGFVQWRILLLTFGVVSSLSGYWTYQKIVVDKIMTLFKIGNSNDSANLDHLALFSRCDPSYVVSFKNNKEQCEKEYASFVPPLYLVVIFELLFSVAGFLSFLIVFVGTPTLKEFFTWIKEKKDKKSEEPILFKVEDIRLEKIRTNSLVTMREKSCKRNYDDFPFNITESNESILETATTKSEVCKENWLYGILQDNLTNQHSSTIHFWFRVVIHPDSTRATSLTDDFVTVNVKPVLPFANTPHCWINST</sequence>
<feature type="domain" description="G-protein coupled receptors family 2 profile 2" evidence="9">
    <location>
        <begin position="96"/>
        <end position="265"/>
    </location>
</feature>
<protein>
    <recommendedName>
        <fullName evidence="9">G-protein coupled receptors family 2 profile 2 domain-containing protein</fullName>
    </recommendedName>
</protein>
<gene>
    <name evidence="10" type="ORF">HK099_002692</name>
</gene>
<feature type="signal peptide" evidence="8">
    <location>
        <begin position="1"/>
        <end position="20"/>
    </location>
</feature>
<dbReference type="Proteomes" id="UP001211065">
    <property type="component" value="Unassembled WGS sequence"/>
</dbReference>
<keyword evidence="4 7" id="KW-1133">Transmembrane helix</keyword>
<reference evidence="10" key="1">
    <citation type="submission" date="2020-05" db="EMBL/GenBank/DDBJ databases">
        <title>Phylogenomic resolution of chytrid fungi.</title>
        <authorList>
            <person name="Stajich J.E."/>
            <person name="Amses K."/>
            <person name="Simmons R."/>
            <person name="Seto K."/>
            <person name="Myers J."/>
            <person name="Bonds A."/>
            <person name="Quandt C.A."/>
            <person name="Barry K."/>
            <person name="Liu P."/>
            <person name="Grigoriev I."/>
            <person name="Longcore J.E."/>
            <person name="James T.Y."/>
        </authorList>
    </citation>
    <scope>NUCLEOTIDE SEQUENCE</scope>
    <source>
        <strain evidence="10">JEL0476</strain>
    </source>
</reference>
<organism evidence="10 11">
    <name type="scientific">Clydaea vesicula</name>
    <dbReference type="NCBI Taxonomy" id="447962"/>
    <lineage>
        <taxon>Eukaryota</taxon>
        <taxon>Fungi</taxon>
        <taxon>Fungi incertae sedis</taxon>
        <taxon>Chytridiomycota</taxon>
        <taxon>Chytridiomycota incertae sedis</taxon>
        <taxon>Chytridiomycetes</taxon>
        <taxon>Lobulomycetales</taxon>
        <taxon>Lobulomycetaceae</taxon>
        <taxon>Clydaea</taxon>
    </lineage>
</organism>
<dbReference type="GO" id="GO:0004888">
    <property type="term" value="F:transmembrane signaling receptor activity"/>
    <property type="evidence" value="ECO:0007669"/>
    <property type="project" value="InterPro"/>
</dbReference>
<feature type="transmembrane region" description="Helical" evidence="7">
    <location>
        <begin position="179"/>
        <end position="202"/>
    </location>
</feature>
<keyword evidence="5 7" id="KW-0472">Membrane</keyword>
<keyword evidence="3 7" id="KW-0812">Transmembrane</keyword>
<evidence type="ECO:0000256" key="7">
    <source>
        <dbReference type="SAM" id="Phobius"/>
    </source>
</evidence>
<evidence type="ECO:0000256" key="4">
    <source>
        <dbReference type="ARBA" id="ARBA00022989"/>
    </source>
</evidence>
<comment type="subcellular location">
    <subcellularLocation>
        <location evidence="1">Membrane</location>
        <topology evidence="1">Multi-pass membrane protein</topology>
    </subcellularLocation>
</comment>
<feature type="transmembrane region" description="Helical" evidence="7">
    <location>
        <begin position="214"/>
        <end position="233"/>
    </location>
</feature>
<proteinExistence type="inferred from homology"/>
<comment type="caution">
    <text evidence="10">The sequence shown here is derived from an EMBL/GenBank/DDBJ whole genome shotgun (WGS) entry which is preliminary data.</text>
</comment>
<dbReference type="PROSITE" id="PS50261">
    <property type="entry name" value="G_PROTEIN_RECEP_F2_4"/>
    <property type="match status" value="1"/>
</dbReference>
<evidence type="ECO:0000259" key="9">
    <source>
        <dbReference type="PROSITE" id="PS50261"/>
    </source>
</evidence>
<feature type="transmembrane region" description="Helical" evidence="7">
    <location>
        <begin position="95"/>
        <end position="120"/>
    </location>
</feature>
<dbReference type="PANTHER" id="PTHR42058">
    <property type="entry name" value="G_PROTEIN_RECEP_F2_4 DOMAIN-CONTAINING PROTEIN"/>
    <property type="match status" value="1"/>
</dbReference>
<dbReference type="PANTHER" id="PTHR42058:SF1">
    <property type="entry name" value="G-PROTEIN COUPLED RECEPTORS FAMILY 2 PROFILE 2 DOMAIN-CONTAINING PROTEIN"/>
    <property type="match status" value="1"/>
</dbReference>
<evidence type="ECO:0000313" key="11">
    <source>
        <dbReference type="Proteomes" id="UP001211065"/>
    </source>
</evidence>
<evidence type="ECO:0000256" key="6">
    <source>
        <dbReference type="ARBA" id="ARBA00023170"/>
    </source>
</evidence>
<evidence type="ECO:0000256" key="3">
    <source>
        <dbReference type="ARBA" id="ARBA00022692"/>
    </source>
</evidence>
<dbReference type="InterPro" id="IPR053247">
    <property type="entry name" value="GPCR_GPR1/git3-like"/>
</dbReference>
<dbReference type="GO" id="GO:0007166">
    <property type="term" value="P:cell surface receptor signaling pathway"/>
    <property type="evidence" value="ECO:0007669"/>
    <property type="project" value="InterPro"/>
</dbReference>
<feature type="chain" id="PRO_5042012522" description="G-protein coupled receptors family 2 profile 2 domain-containing protein" evidence="8">
    <location>
        <begin position="21"/>
        <end position="560"/>
    </location>
</feature>
<comment type="similarity">
    <text evidence="2">Belongs to the G-protein coupled receptor Fz/Smo family.</text>
</comment>
<feature type="transmembrane region" description="Helical" evidence="7">
    <location>
        <begin position="132"/>
        <end position="151"/>
    </location>
</feature>
<evidence type="ECO:0000256" key="5">
    <source>
        <dbReference type="ARBA" id="ARBA00023136"/>
    </source>
</evidence>
<dbReference type="AlphaFoldDB" id="A0AAD5XWL4"/>
<dbReference type="InterPro" id="IPR017981">
    <property type="entry name" value="GPCR_2-like_7TM"/>
</dbReference>
<feature type="transmembrane region" description="Helical" evidence="7">
    <location>
        <begin position="394"/>
        <end position="417"/>
    </location>
</feature>
<accession>A0AAD5XWL4</accession>
<keyword evidence="8" id="KW-0732">Signal</keyword>
<evidence type="ECO:0000256" key="1">
    <source>
        <dbReference type="ARBA" id="ARBA00004141"/>
    </source>
</evidence>
<dbReference type="Gene3D" id="1.20.1070.10">
    <property type="entry name" value="Rhodopsin 7-helix transmembrane proteins"/>
    <property type="match status" value="1"/>
</dbReference>
<dbReference type="Pfam" id="PF01534">
    <property type="entry name" value="Frizzled"/>
    <property type="match status" value="1"/>
</dbReference>
<evidence type="ECO:0000256" key="2">
    <source>
        <dbReference type="ARBA" id="ARBA00008077"/>
    </source>
</evidence>
<dbReference type="InterPro" id="IPR000539">
    <property type="entry name" value="Frizzled/Smoothened_7TM"/>
</dbReference>
<keyword evidence="6" id="KW-0675">Receptor</keyword>
<dbReference type="EMBL" id="JADGJW010000191">
    <property type="protein sequence ID" value="KAJ3222113.1"/>
    <property type="molecule type" value="Genomic_DNA"/>
</dbReference>
<dbReference type="GO" id="GO:0016020">
    <property type="term" value="C:membrane"/>
    <property type="evidence" value="ECO:0007669"/>
    <property type="project" value="UniProtKB-SubCell"/>
</dbReference>
<keyword evidence="11" id="KW-1185">Reference proteome</keyword>
<name>A0AAD5XWL4_9FUNG</name>